<dbReference type="Proteomes" id="UP000826271">
    <property type="component" value="Unassembled WGS sequence"/>
</dbReference>
<name>A0AAV6XL62_9LAMI</name>
<comment type="caution">
    <text evidence="3">The sequence shown here is derived from an EMBL/GenBank/DDBJ whole genome shotgun (WGS) entry which is preliminary data.</text>
</comment>
<dbReference type="EMBL" id="WHWC01000007">
    <property type="protein sequence ID" value="KAG8379930.1"/>
    <property type="molecule type" value="Genomic_DNA"/>
</dbReference>
<sequence length="214" mass="23659">MHAPSSSQSVSTNDDNKAFFQDHHHHRGGDDAPDTPIRHEKNHEEIVKQNASGNRVSTLQKIDETELSTTSDAANLSEKSFIHYMLTITPKEINSSIVSSEDTRVICSIVVAILVVLSHVNLPHSAVKSKSLIAYRPLYVVLLTDVLIVGARLALYTRCREEEDKEAKVEEGGENWGGAVKLLEWGLVLHQTLRAIFIDCSFYVAIVVCGLSIV</sequence>
<proteinExistence type="predicted"/>
<protein>
    <submittedName>
        <fullName evidence="3">Uncharacterized protein</fullName>
    </submittedName>
</protein>
<evidence type="ECO:0000313" key="3">
    <source>
        <dbReference type="EMBL" id="KAG8379930.1"/>
    </source>
</evidence>
<evidence type="ECO:0000256" key="1">
    <source>
        <dbReference type="SAM" id="MobiDB-lite"/>
    </source>
</evidence>
<keyword evidence="2" id="KW-0812">Transmembrane</keyword>
<feature type="compositionally biased region" description="Polar residues" evidence="1">
    <location>
        <begin position="1"/>
        <end position="13"/>
    </location>
</feature>
<reference evidence="3" key="1">
    <citation type="submission" date="2019-10" db="EMBL/GenBank/DDBJ databases">
        <authorList>
            <person name="Zhang R."/>
            <person name="Pan Y."/>
            <person name="Wang J."/>
            <person name="Ma R."/>
            <person name="Yu S."/>
        </authorList>
    </citation>
    <scope>NUCLEOTIDE SEQUENCE</scope>
    <source>
        <strain evidence="3">LA-IB0</strain>
        <tissue evidence="3">Leaf</tissue>
    </source>
</reference>
<feature type="transmembrane region" description="Helical" evidence="2">
    <location>
        <begin position="134"/>
        <end position="155"/>
    </location>
</feature>
<accession>A0AAV6XL62</accession>
<feature type="region of interest" description="Disordered" evidence="1">
    <location>
        <begin position="1"/>
        <end position="37"/>
    </location>
</feature>
<feature type="transmembrane region" description="Helical" evidence="2">
    <location>
        <begin position="105"/>
        <end position="122"/>
    </location>
</feature>
<keyword evidence="2" id="KW-1133">Transmembrane helix</keyword>
<keyword evidence="2" id="KW-0472">Membrane</keyword>
<keyword evidence="4" id="KW-1185">Reference proteome</keyword>
<dbReference type="PANTHER" id="PTHR35469:SF5">
    <property type="entry name" value="TRANSMEMBRANE PROTEIN"/>
    <property type="match status" value="1"/>
</dbReference>
<organism evidence="3 4">
    <name type="scientific">Buddleja alternifolia</name>
    <dbReference type="NCBI Taxonomy" id="168488"/>
    <lineage>
        <taxon>Eukaryota</taxon>
        <taxon>Viridiplantae</taxon>
        <taxon>Streptophyta</taxon>
        <taxon>Embryophyta</taxon>
        <taxon>Tracheophyta</taxon>
        <taxon>Spermatophyta</taxon>
        <taxon>Magnoliopsida</taxon>
        <taxon>eudicotyledons</taxon>
        <taxon>Gunneridae</taxon>
        <taxon>Pentapetalae</taxon>
        <taxon>asterids</taxon>
        <taxon>lamiids</taxon>
        <taxon>Lamiales</taxon>
        <taxon>Scrophulariaceae</taxon>
        <taxon>Buddlejeae</taxon>
        <taxon>Buddleja</taxon>
    </lineage>
</organism>
<evidence type="ECO:0000313" key="4">
    <source>
        <dbReference type="Proteomes" id="UP000826271"/>
    </source>
</evidence>
<gene>
    <name evidence="3" type="ORF">BUALT_Bualt07G0140900</name>
</gene>
<dbReference type="AlphaFoldDB" id="A0AAV6XL62"/>
<dbReference type="PANTHER" id="PTHR35469">
    <property type="entry name" value="TRANSMEMBRANE PROTEIN"/>
    <property type="match status" value="1"/>
</dbReference>
<evidence type="ECO:0000256" key="2">
    <source>
        <dbReference type="SAM" id="Phobius"/>
    </source>
</evidence>